<organism evidence="10 11">
    <name type="scientific">Clostridium neonatale</name>
    <dbReference type="NCBI Taxonomy" id="137838"/>
    <lineage>
        <taxon>Bacteria</taxon>
        <taxon>Bacillati</taxon>
        <taxon>Bacillota</taxon>
        <taxon>Clostridia</taxon>
        <taxon>Eubacteriales</taxon>
        <taxon>Clostridiaceae</taxon>
        <taxon>Clostridium</taxon>
    </lineage>
</organism>
<evidence type="ECO:0000256" key="4">
    <source>
        <dbReference type="ARBA" id="ARBA00022597"/>
    </source>
</evidence>
<evidence type="ECO:0000313" key="11">
    <source>
        <dbReference type="Proteomes" id="UP001189143"/>
    </source>
</evidence>
<dbReference type="RefSeq" id="WP_317049823.1">
    <property type="nucleotide sequence ID" value="NZ_CAMRXC010000261.1"/>
</dbReference>
<dbReference type="Pfam" id="PF03611">
    <property type="entry name" value="EIIC-GAT"/>
    <property type="match status" value="1"/>
</dbReference>
<feature type="transmembrane region" description="Helical" evidence="9">
    <location>
        <begin position="36"/>
        <end position="57"/>
    </location>
</feature>
<dbReference type="GO" id="GO:0015577">
    <property type="term" value="F:galactitol transmembrane transporter activity"/>
    <property type="evidence" value="ECO:0007669"/>
    <property type="project" value="InterPro"/>
</dbReference>
<evidence type="ECO:0000256" key="2">
    <source>
        <dbReference type="ARBA" id="ARBA00022448"/>
    </source>
</evidence>
<evidence type="ECO:0000256" key="3">
    <source>
        <dbReference type="ARBA" id="ARBA00022475"/>
    </source>
</evidence>
<dbReference type="AlphaFoldDB" id="A0AAD2DHQ8"/>
<dbReference type="GO" id="GO:0009401">
    <property type="term" value="P:phosphoenolpyruvate-dependent sugar phosphotransferase system"/>
    <property type="evidence" value="ECO:0007669"/>
    <property type="project" value="UniProtKB-KW"/>
</dbReference>
<dbReference type="EMBL" id="CAMTCP010000273">
    <property type="protein sequence ID" value="CAI3677930.1"/>
    <property type="molecule type" value="Genomic_DNA"/>
</dbReference>
<keyword evidence="8 9" id="KW-0472">Membrane</keyword>
<evidence type="ECO:0000256" key="8">
    <source>
        <dbReference type="ARBA" id="ARBA00023136"/>
    </source>
</evidence>
<dbReference type="InterPro" id="IPR004703">
    <property type="entry name" value="PTS_sugar-sp_permease"/>
</dbReference>
<feature type="transmembrane region" description="Helical" evidence="9">
    <location>
        <begin position="7"/>
        <end position="30"/>
    </location>
</feature>
<keyword evidence="3" id="KW-1003">Cell membrane</keyword>
<evidence type="ECO:0000256" key="6">
    <source>
        <dbReference type="ARBA" id="ARBA00022692"/>
    </source>
</evidence>
<protein>
    <submittedName>
        <fullName evidence="10">Uncharacterized protein</fullName>
    </submittedName>
</protein>
<keyword evidence="7 9" id="KW-1133">Transmembrane helix</keyword>
<dbReference type="InterPro" id="IPR013853">
    <property type="entry name" value="EIIC-GAT"/>
</dbReference>
<comment type="subcellular location">
    <subcellularLocation>
        <location evidence="1">Cell membrane</location>
        <topology evidence="1">Multi-pass membrane protein</topology>
    </subcellularLocation>
</comment>
<reference evidence="10" key="1">
    <citation type="submission" date="2022-10" db="EMBL/GenBank/DDBJ databases">
        <authorList>
            <person name="Aires J."/>
            <person name="Mesa V."/>
        </authorList>
    </citation>
    <scope>NUCLEOTIDE SEQUENCE</scope>
    <source>
        <strain evidence="10">Clostridium neonatale JD116</strain>
    </source>
</reference>
<evidence type="ECO:0000256" key="9">
    <source>
        <dbReference type="SAM" id="Phobius"/>
    </source>
</evidence>
<dbReference type="PANTHER" id="PTHR37324">
    <property type="entry name" value="PTS SYSTEM GALACTITOL-SPECIFIC EIIC COMPONENT"/>
    <property type="match status" value="1"/>
</dbReference>
<evidence type="ECO:0000256" key="7">
    <source>
        <dbReference type="ARBA" id="ARBA00022989"/>
    </source>
</evidence>
<dbReference type="Proteomes" id="UP001189143">
    <property type="component" value="Unassembled WGS sequence"/>
</dbReference>
<dbReference type="PANTHER" id="PTHR37324:SF2">
    <property type="entry name" value="PTS SYSTEM GALACTITOL-SPECIFIC EIIC COMPONENT"/>
    <property type="match status" value="1"/>
</dbReference>
<gene>
    <name evidence="10" type="ORF">CNEO2_720005</name>
</gene>
<comment type="caution">
    <text evidence="10">The sequence shown here is derived from an EMBL/GenBank/DDBJ whole genome shotgun (WGS) entry which is preliminary data.</text>
</comment>
<keyword evidence="2" id="KW-0813">Transport</keyword>
<name>A0AAD2DHQ8_9CLOT</name>
<keyword evidence="5" id="KW-0598">Phosphotransferase system</keyword>
<evidence type="ECO:0000256" key="1">
    <source>
        <dbReference type="ARBA" id="ARBA00004651"/>
    </source>
</evidence>
<keyword evidence="6 9" id="KW-0812">Transmembrane</keyword>
<accession>A0AAD2DHQ8</accession>
<keyword evidence="4" id="KW-0762">Sugar transport</keyword>
<evidence type="ECO:0000256" key="5">
    <source>
        <dbReference type="ARBA" id="ARBA00022683"/>
    </source>
</evidence>
<sequence>MVAALQWFIGLGSTVFLPIIIIIMALLFGVKLSKAIISGITVGIGSIGLDLVIGLLSSNLGTAIQKMGGNMELH</sequence>
<evidence type="ECO:0000313" key="10">
    <source>
        <dbReference type="EMBL" id="CAI3677930.1"/>
    </source>
</evidence>
<proteinExistence type="predicted"/>
<dbReference type="GO" id="GO:0005886">
    <property type="term" value="C:plasma membrane"/>
    <property type="evidence" value="ECO:0007669"/>
    <property type="project" value="UniProtKB-SubCell"/>
</dbReference>